<reference evidence="1 2" key="1">
    <citation type="submission" date="2015-07" db="EMBL/GenBank/DDBJ databases">
        <title>The genome of Dufourea novaeangliae.</title>
        <authorList>
            <person name="Pan H."/>
            <person name="Kapheim K."/>
        </authorList>
    </citation>
    <scope>NUCLEOTIDE SEQUENCE [LARGE SCALE GENOMIC DNA]</scope>
    <source>
        <strain evidence="1">0120121106</strain>
        <tissue evidence="1">Whole body</tissue>
    </source>
</reference>
<dbReference type="EMBL" id="KQ434974">
    <property type="protein sequence ID" value="KZC12791.1"/>
    <property type="molecule type" value="Genomic_DNA"/>
</dbReference>
<organism evidence="1 2">
    <name type="scientific">Dufourea novaeangliae</name>
    <name type="common">Sweat bee</name>
    <dbReference type="NCBI Taxonomy" id="178035"/>
    <lineage>
        <taxon>Eukaryota</taxon>
        <taxon>Metazoa</taxon>
        <taxon>Ecdysozoa</taxon>
        <taxon>Arthropoda</taxon>
        <taxon>Hexapoda</taxon>
        <taxon>Insecta</taxon>
        <taxon>Pterygota</taxon>
        <taxon>Neoptera</taxon>
        <taxon>Endopterygota</taxon>
        <taxon>Hymenoptera</taxon>
        <taxon>Apocrita</taxon>
        <taxon>Aculeata</taxon>
        <taxon>Apoidea</taxon>
        <taxon>Anthophila</taxon>
        <taxon>Halictidae</taxon>
        <taxon>Rophitinae</taxon>
        <taxon>Dufourea</taxon>
    </lineage>
</organism>
<dbReference type="Proteomes" id="UP000076502">
    <property type="component" value="Unassembled WGS sequence"/>
</dbReference>
<sequence>MSNRNKINLGQIHSGFIDMSENYENQGFLHRVSIDVKSLEATFPWLVKFHKVMYSSVGSRNSKLLEHLLSLYTQNILSSINSYREQAFDMIRLKNHITRTLTFFHLYWRDMKEFVGDSDSYLNTMSLLLGVYIDMELKTFKHTKDSSSIVAKLLSALWIYLNHSERHIFRVILKLKHITKKCVRIYEPIIMKSFAILRRNIESLTDIEYIRYLLVLKMLKRTKETIEEMKEVNKMALIILGPQTPKMRDELLKILPKPSVGHENETLWLLQPNVFDLKAACSNFLTFEDLVSVQSKNSDATNCQKSQNVVEECNVNREFNKNETSNFSQNVVIESGYHMISTDKKPLHQNCPAGFNSWCKWRIAEASGDVKKHRHPPALHPEVQKMILPIYKDLSRLDLLERCLGGHTQNANESFNSTVWRLVPKHLNCGFKIVEIASFLAAGKFNEGYNFVLQLMQELNLVIGQQCKMFANVYDAQRLKRQQRRSFSSTREARIARKEKNGTLLEEFEEEKGLMYGPGIAD</sequence>
<dbReference type="STRING" id="178035.A0A154PLN6"/>
<evidence type="ECO:0000313" key="2">
    <source>
        <dbReference type="Proteomes" id="UP000076502"/>
    </source>
</evidence>
<accession>A0A154PLN6</accession>
<gene>
    <name evidence="1" type="ORF">WN55_04959</name>
</gene>
<evidence type="ECO:0000313" key="1">
    <source>
        <dbReference type="EMBL" id="KZC12791.1"/>
    </source>
</evidence>
<name>A0A154PLN6_DUFNO</name>
<dbReference type="OrthoDB" id="10060618at2759"/>
<dbReference type="AlphaFoldDB" id="A0A154PLN6"/>
<protein>
    <submittedName>
        <fullName evidence="1">Uncharacterized protein</fullName>
    </submittedName>
</protein>
<keyword evidence="2" id="KW-1185">Reference proteome</keyword>
<proteinExistence type="predicted"/>